<evidence type="ECO:0000313" key="8">
    <source>
        <dbReference type="EMBL" id="KAF2822613.1"/>
    </source>
</evidence>
<dbReference type="PROSITE" id="PS00086">
    <property type="entry name" value="CYTOCHROME_P450"/>
    <property type="match status" value="1"/>
</dbReference>
<dbReference type="PANTHER" id="PTHR24305:SF210">
    <property type="entry name" value="CYTOCHROME P450 MONOOXYGENASE ASQL-RELATED"/>
    <property type="match status" value="1"/>
</dbReference>
<dbReference type="Gene3D" id="1.10.630.10">
    <property type="entry name" value="Cytochrome P450"/>
    <property type="match status" value="1"/>
</dbReference>
<dbReference type="InterPro" id="IPR001128">
    <property type="entry name" value="Cyt_P450"/>
</dbReference>
<keyword evidence="5 6" id="KW-0408">Iron</keyword>
<keyword evidence="4 6" id="KW-0479">Metal-binding</keyword>
<dbReference type="Pfam" id="PF00067">
    <property type="entry name" value="p450"/>
    <property type="match status" value="1"/>
</dbReference>
<reference evidence="8" key="1">
    <citation type="journal article" date="2020" name="Stud. Mycol.">
        <title>101 Dothideomycetes genomes: a test case for predicting lifestyles and emergence of pathogens.</title>
        <authorList>
            <person name="Haridas S."/>
            <person name="Albert R."/>
            <person name="Binder M."/>
            <person name="Bloem J."/>
            <person name="Labutti K."/>
            <person name="Salamov A."/>
            <person name="Andreopoulos B."/>
            <person name="Baker S."/>
            <person name="Barry K."/>
            <person name="Bills G."/>
            <person name="Bluhm B."/>
            <person name="Cannon C."/>
            <person name="Castanera R."/>
            <person name="Culley D."/>
            <person name="Daum C."/>
            <person name="Ezra D."/>
            <person name="Gonzalez J."/>
            <person name="Henrissat B."/>
            <person name="Kuo A."/>
            <person name="Liang C."/>
            <person name="Lipzen A."/>
            <person name="Lutzoni F."/>
            <person name="Magnuson J."/>
            <person name="Mondo S."/>
            <person name="Nolan M."/>
            <person name="Ohm R."/>
            <person name="Pangilinan J."/>
            <person name="Park H.-J."/>
            <person name="Ramirez L."/>
            <person name="Alfaro M."/>
            <person name="Sun H."/>
            <person name="Tritt A."/>
            <person name="Yoshinaga Y."/>
            <person name="Zwiers L.-H."/>
            <person name="Turgeon B."/>
            <person name="Goodwin S."/>
            <person name="Spatafora J."/>
            <person name="Crous P."/>
            <person name="Grigoriev I."/>
        </authorList>
    </citation>
    <scope>NUCLEOTIDE SEQUENCE</scope>
    <source>
        <strain evidence="8">CBS 113818</strain>
    </source>
</reference>
<dbReference type="InterPro" id="IPR017972">
    <property type="entry name" value="Cyt_P450_CS"/>
</dbReference>
<keyword evidence="7" id="KW-0560">Oxidoreductase</keyword>
<evidence type="ECO:0000256" key="7">
    <source>
        <dbReference type="RuleBase" id="RU000461"/>
    </source>
</evidence>
<dbReference type="GO" id="GO:0020037">
    <property type="term" value="F:heme binding"/>
    <property type="evidence" value="ECO:0007669"/>
    <property type="project" value="InterPro"/>
</dbReference>
<evidence type="ECO:0000256" key="2">
    <source>
        <dbReference type="ARBA" id="ARBA00010617"/>
    </source>
</evidence>
<keyword evidence="3 6" id="KW-0349">Heme</keyword>
<dbReference type="GO" id="GO:0004497">
    <property type="term" value="F:monooxygenase activity"/>
    <property type="evidence" value="ECO:0007669"/>
    <property type="project" value="UniProtKB-KW"/>
</dbReference>
<name>A0A6A6ZPC5_9PLEO</name>
<gene>
    <name evidence="8" type="ORF">CC86DRAFT_423816</name>
</gene>
<dbReference type="InterPro" id="IPR036396">
    <property type="entry name" value="Cyt_P450_sf"/>
</dbReference>
<dbReference type="PANTHER" id="PTHR24305">
    <property type="entry name" value="CYTOCHROME P450"/>
    <property type="match status" value="1"/>
</dbReference>
<dbReference type="InterPro" id="IPR050121">
    <property type="entry name" value="Cytochrome_P450_monoxygenase"/>
</dbReference>
<proteinExistence type="inferred from homology"/>
<evidence type="ECO:0000313" key="9">
    <source>
        <dbReference type="Proteomes" id="UP000799424"/>
    </source>
</evidence>
<evidence type="ECO:0000256" key="4">
    <source>
        <dbReference type="ARBA" id="ARBA00022723"/>
    </source>
</evidence>
<dbReference type="SUPFAM" id="SSF48264">
    <property type="entry name" value="Cytochrome P450"/>
    <property type="match status" value="1"/>
</dbReference>
<accession>A0A6A6ZPC5</accession>
<dbReference type="GO" id="GO:0005506">
    <property type="term" value="F:iron ion binding"/>
    <property type="evidence" value="ECO:0007669"/>
    <property type="project" value="InterPro"/>
</dbReference>
<sequence>MQHTGAAASRRVLLSLILGERYLNSYVDLLVEKLHVKAVSGSPVDLMRWLNFTTFDIIGDLCFDESFHSLENEDYSFWVANIFKGLKIARMFRVFRAYPIVGTPIISPLKLFPQLARARQKHEQYTVDKTLRRLDSKTERKDFMSYILKHNDSKGMTKDEITKTMNIIIIAGSETSATLLSGAFFYLLTNPTWYTALQTELLTIFPNESSMTFMALGDLKILNAIIQETFRMYPPVPTILPRLTSSTGATVCGKFIPPGTSIGIAQWPAYRSSLNFTDPDAFAPERWLGHAKYVEDVRSVVQPFSVGQRNCVGQKLAMAEIRAILARLCWGQQKVYILWDKPPLMVRLKQRAL</sequence>
<dbReference type="PRINTS" id="PR00385">
    <property type="entry name" value="P450"/>
</dbReference>
<dbReference type="EMBL" id="MU006234">
    <property type="protein sequence ID" value="KAF2822613.1"/>
    <property type="molecule type" value="Genomic_DNA"/>
</dbReference>
<keyword evidence="7" id="KW-0503">Monooxygenase</keyword>
<evidence type="ECO:0000256" key="6">
    <source>
        <dbReference type="PIRSR" id="PIRSR602401-1"/>
    </source>
</evidence>
<evidence type="ECO:0000256" key="1">
    <source>
        <dbReference type="ARBA" id="ARBA00001971"/>
    </source>
</evidence>
<evidence type="ECO:0000256" key="3">
    <source>
        <dbReference type="ARBA" id="ARBA00022617"/>
    </source>
</evidence>
<keyword evidence="9" id="KW-1185">Reference proteome</keyword>
<organism evidence="8 9">
    <name type="scientific">Ophiobolus disseminans</name>
    <dbReference type="NCBI Taxonomy" id="1469910"/>
    <lineage>
        <taxon>Eukaryota</taxon>
        <taxon>Fungi</taxon>
        <taxon>Dikarya</taxon>
        <taxon>Ascomycota</taxon>
        <taxon>Pezizomycotina</taxon>
        <taxon>Dothideomycetes</taxon>
        <taxon>Pleosporomycetidae</taxon>
        <taxon>Pleosporales</taxon>
        <taxon>Pleosporineae</taxon>
        <taxon>Phaeosphaeriaceae</taxon>
        <taxon>Ophiobolus</taxon>
    </lineage>
</organism>
<comment type="cofactor">
    <cofactor evidence="1 6">
        <name>heme</name>
        <dbReference type="ChEBI" id="CHEBI:30413"/>
    </cofactor>
</comment>
<comment type="similarity">
    <text evidence="2 7">Belongs to the cytochrome P450 family.</text>
</comment>
<dbReference type="GO" id="GO:0016705">
    <property type="term" value="F:oxidoreductase activity, acting on paired donors, with incorporation or reduction of molecular oxygen"/>
    <property type="evidence" value="ECO:0007669"/>
    <property type="project" value="InterPro"/>
</dbReference>
<evidence type="ECO:0000256" key="5">
    <source>
        <dbReference type="ARBA" id="ARBA00023004"/>
    </source>
</evidence>
<feature type="binding site" description="axial binding residue" evidence="6">
    <location>
        <position position="311"/>
    </location>
    <ligand>
        <name>heme</name>
        <dbReference type="ChEBI" id="CHEBI:30413"/>
    </ligand>
    <ligandPart>
        <name>Fe</name>
        <dbReference type="ChEBI" id="CHEBI:18248"/>
    </ligandPart>
</feature>
<dbReference type="OrthoDB" id="1470350at2759"/>
<dbReference type="AlphaFoldDB" id="A0A6A6ZPC5"/>
<dbReference type="CDD" id="cd11058">
    <property type="entry name" value="CYP60B-like"/>
    <property type="match status" value="1"/>
</dbReference>
<dbReference type="PRINTS" id="PR00463">
    <property type="entry name" value="EP450I"/>
</dbReference>
<dbReference type="InterPro" id="IPR002401">
    <property type="entry name" value="Cyt_P450_E_grp-I"/>
</dbReference>
<dbReference type="Proteomes" id="UP000799424">
    <property type="component" value="Unassembled WGS sequence"/>
</dbReference>
<protein>
    <submittedName>
        <fullName evidence="8">Cytochrome P450</fullName>
    </submittedName>
</protein>